<feature type="compositionally biased region" description="Low complexity" evidence="2">
    <location>
        <begin position="31"/>
        <end position="41"/>
    </location>
</feature>
<name>A0ABT9SEY6_9BURK</name>
<keyword evidence="3" id="KW-0472">Membrane</keyword>
<feature type="region of interest" description="Disordered" evidence="2">
    <location>
        <begin position="20"/>
        <end position="43"/>
    </location>
</feature>
<evidence type="ECO:0000256" key="2">
    <source>
        <dbReference type="SAM" id="MobiDB-lite"/>
    </source>
</evidence>
<evidence type="ECO:0000256" key="1">
    <source>
        <dbReference type="SAM" id="Coils"/>
    </source>
</evidence>
<feature type="coiled-coil region" evidence="1">
    <location>
        <begin position="45"/>
        <end position="101"/>
    </location>
</feature>
<protein>
    <submittedName>
        <fullName evidence="4">Uncharacterized protein</fullName>
    </submittedName>
</protein>
<sequence length="183" mass="19898">MSTSPDRPQAIMMDQQGNLTSLFGRPMNMGSSDSPAPANDSSDNRAMAEMTREELNAKLELVQERNDSRLSLFEQRMDNALAEMRGDRADLKDDIRGLQSDIKSFRVHIISTVVVTGIAVISGVAAFNATVLSNMVASFESGKNTAQLIGDATKRLEVLQDRIEAAQSNRQAPTGTTVQPQAK</sequence>
<dbReference type="Proteomes" id="UP001226867">
    <property type="component" value="Unassembled WGS sequence"/>
</dbReference>
<accession>A0ABT9SEY6</accession>
<feature type="transmembrane region" description="Helical" evidence="3">
    <location>
        <begin position="105"/>
        <end position="127"/>
    </location>
</feature>
<gene>
    <name evidence="4" type="ORF">J2W36_005202</name>
</gene>
<evidence type="ECO:0000313" key="4">
    <source>
        <dbReference type="EMBL" id="MDP9902924.1"/>
    </source>
</evidence>
<keyword evidence="1" id="KW-0175">Coiled coil</keyword>
<dbReference type="EMBL" id="JAUSRO010000023">
    <property type="protein sequence ID" value="MDP9902924.1"/>
    <property type="molecule type" value="Genomic_DNA"/>
</dbReference>
<keyword evidence="3" id="KW-0812">Transmembrane</keyword>
<proteinExistence type="predicted"/>
<reference evidence="4 5" key="1">
    <citation type="submission" date="2023-07" db="EMBL/GenBank/DDBJ databases">
        <title>Sorghum-associated microbial communities from plants grown in Nebraska, USA.</title>
        <authorList>
            <person name="Schachtman D."/>
        </authorList>
    </citation>
    <scope>NUCLEOTIDE SEQUENCE [LARGE SCALE GENOMIC DNA]</scope>
    <source>
        <strain evidence="4 5">DS1607</strain>
    </source>
</reference>
<evidence type="ECO:0000313" key="5">
    <source>
        <dbReference type="Proteomes" id="UP001226867"/>
    </source>
</evidence>
<keyword evidence="3" id="KW-1133">Transmembrane helix</keyword>
<comment type="caution">
    <text evidence="4">The sequence shown here is derived from an EMBL/GenBank/DDBJ whole genome shotgun (WGS) entry which is preliminary data.</text>
</comment>
<dbReference type="RefSeq" id="WP_307692651.1">
    <property type="nucleotide sequence ID" value="NZ_JAUSRO010000023.1"/>
</dbReference>
<keyword evidence="5" id="KW-1185">Reference proteome</keyword>
<evidence type="ECO:0000256" key="3">
    <source>
        <dbReference type="SAM" id="Phobius"/>
    </source>
</evidence>
<organism evidence="4 5">
    <name type="scientific">Variovorax ginsengisoli</name>
    <dbReference type="NCBI Taxonomy" id="363844"/>
    <lineage>
        <taxon>Bacteria</taxon>
        <taxon>Pseudomonadati</taxon>
        <taxon>Pseudomonadota</taxon>
        <taxon>Betaproteobacteria</taxon>
        <taxon>Burkholderiales</taxon>
        <taxon>Comamonadaceae</taxon>
        <taxon>Variovorax</taxon>
    </lineage>
</organism>